<dbReference type="SUPFAM" id="SSF56436">
    <property type="entry name" value="C-type lectin-like"/>
    <property type="match status" value="1"/>
</dbReference>
<dbReference type="Pfam" id="PF00059">
    <property type="entry name" value="Lectin_C"/>
    <property type="match status" value="1"/>
</dbReference>
<protein>
    <recommendedName>
        <fullName evidence="5">C-type lectin domain-containing protein</fullName>
    </recommendedName>
</protein>
<dbReference type="CDD" id="cd00037">
    <property type="entry name" value="CLECT"/>
    <property type="match status" value="1"/>
</dbReference>
<keyword evidence="4" id="KW-0732">Signal</keyword>
<reference evidence="6" key="1">
    <citation type="submission" date="2021-01" db="EMBL/GenBank/DDBJ databases">
        <authorList>
            <person name="Corre E."/>
            <person name="Pelletier E."/>
            <person name="Niang G."/>
            <person name="Scheremetjew M."/>
            <person name="Finn R."/>
            <person name="Kale V."/>
            <person name="Holt S."/>
            <person name="Cochrane G."/>
            <person name="Meng A."/>
            <person name="Brown T."/>
            <person name="Cohen L."/>
        </authorList>
    </citation>
    <scope>NUCLEOTIDE SEQUENCE</scope>
    <source>
        <strain evidence="6">RCC1130</strain>
    </source>
</reference>
<evidence type="ECO:0000313" key="6">
    <source>
        <dbReference type="EMBL" id="CAD8540892.1"/>
    </source>
</evidence>
<evidence type="ECO:0000256" key="3">
    <source>
        <dbReference type="SAM" id="Phobius"/>
    </source>
</evidence>
<dbReference type="InterPro" id="IPR001304">
    <property type="entry name" value="C-type_lectin-like"/>
</dbReference>
<keyword evidence="3" id="KW-0812">Transmembrane</keyword>
<dbReference type="InterPro" id="IPR016187">
    <property type="entry name" value="CTDL_fold"/>
</dbReference>
<feature type="compositionally biased region" description="Basic and acidic residues" evidence="2">
    <location>
        <begin position="276"/>
        <end position="289"/>
    </location>
</feature>
<organism evidence="6">
    <name type="scientific">Calcidiscus leptoporus</name>
    <dbReference type="NCBI Taxonomy" id="127549"/>
    <lineage>
        <taxon>Eukaryota</taxon>
        <taxon>Haptista</taxon>
        <taxon>Haptophyta</taxon>
        <taxon>Prymnesiophyceae</taxon>
        <taxon>Coccolithales</taxon>
        <taxon>Calcidiscaceae</taxon>
        <taxon>Calcidiscus</taxon>
    </lineage>
</organism>
<proteinExistence type="predicted"/>
<dbReference type="InterPro" id="IPR016186">
    <property type="entry name" value="C-type_lectin-like/link_sf"/>
</dbReference>
<dbReference type="EMBL" id="HBER01032178">
    <property type="protein sequence ID" value="CAD8540892.1"/>
    <property type="molecule type" value="Transcribed_RNA"/>
</dbReference>
<dbReference type="AlphaFoldDB" id="A0A7S0J5D0"/>
<dbReference type="PANTHER" id="PTHR22803">
    <property type="entry name" value="MANNOSE, PHOSPHOLIPASE, LECTIN RECEPTOR RELATED"/>
    <property type="match status" value="1"/>
</dbReference>
<feature type="chain" id="PRO_5031370148" description="C-type lectin domain-containing protein" evidence="4">
    <location>
        <begin position="37"/>
        <end position="314"/>
    </location>
</feature>
<keyword evidence="3" id="KW-0472">Membrane</keyword>
<keyword evidence="3" id="KW-1133">Transmembrane helix</keyword>
<feature type="region of interest" description="Disordered" evidence="2">
    <location>
        <begin position="276"/>
        <end position="314"/>
    </location>
</feature>
<feature type="domain" description="C-type lectin" evidence="5">
    <location>
        <begin position="79"/>
        <end position="185"/>
    </location>
</feature>
<evidence type="ECO:0000256" key="2">
    <source>
        <dbReference type="SAM" id="MobiDB-lite"/>
    </source>
</evidence>
<feature type="compositionally biased region" description="Polar residues" evidence="2">
    <location>
        <begin position="305"/>
        <end position="314"/>
    </location>
</feature>
<accession>A0A7S0J5D0</accession>
<dbReference type="PROSITE" id="PS50041">
    <property type="entry name" value="C_TYPE_LECTIN_2"/>
    <property type="match status" value="1"/>
</dbReference>
<dbReference type="InterPro" id="IPR050111">
    <property type="entry name" value="C-type_lectin/snaclec_domain"/>
</dbReference>
<sequence>MTPRQRKHRAALSRGALLYDGALKLLLVSLLPCVRGASGSSAVDSAAGLKVVGIDSAANTSAADVLAKDVWVIDEPLKWSDAVAACENLGGSLATIHSRERNNEVKMLINGNTWVGGSDTEVEGEFRWSDDSLVEQKGSFVNWAPGEPNNDMYQDGGGLEDCIEMRSDGSWNDMQCVVPLPYVCEFAHGSLPARRFAPWRLPRAIEYTVHRHPGLIIGLLVAIIVLTQMANLYICAWKCRQIKKAKAGPDTAEDFEWGSPPVRMLDLIEKDGPLARADSAKKPASRDGSHVSIAPRSVLDDSGSRAGSSKGTDL</sequence>
<dbReference type="PROSITE" id="PS00615">
    <property type="entry name" value="C_TYPE_LECTIN_1"/>
    <property type="match status" value="1"/>
</dbReference>
<dbReference type="SMART" id="SM00034">
    <property type="entry name" value="CLECT"/>
    <property type="match status" value="1"/>
</dbReference>
<dbReference type="Gene3D" id="3.10.100.10">
    <property type="entry name" value="Mannose-Binding Protein A, subunit A"/>
    <property type="match status" value="1"/>
</dbReference>
<name>A0A7S0J5D0_9EUKA</name>
<feature type="transmembrane region" description="Helical" evidence="3">
    <location>
        <begin position="215"/>
        <end position="236"/>
    </location>
</feature>
<feature type="signal peptide" evidence="4">
    <location>
        <begin position="1"/>
        <end position="36"/>
    </location>
</feature>
<evidence type="ECO:0000256" key="1">
    <source>
        <dbReference type="ARBA" id="ARBA00023157"/>
    </source>
</evidence>
<evidence type="ECO:0000259" key="5">
    <source>
        <dbReference type="PROSITE" id="PS50041"/>
    </source>
</evidence>
<gene>
    <name evidence="6" type="ORF">CLEP1334_LOCUS16178</name>
</gene>
<dbReference type="InterPro" id="IPR018378">
    <property type="entry name" value="C-type_lectin_CS"/>
</dbReference>
<evidence type="ECO:0000256" key="4">
    <source>
        <dbReference type="SAM" id="SignalP"/>
    </source>
</evidence>
<keyword evidence="1" id="KW-1015">Disulfide bond</keyword>